<dbReference type="Proteomes" id="UP000030746">
    <property type="component" value="Unassembled WGS sequence"/>
</dbReference>
<evidence type="ECO:0000313" key="5">
    <source>
        <dbReference type="Proteomes" id="UP000030746"/>
    </source>
</evidence>
<keyword evidence="5" id="KW-1185">Reference proteome</keyword>
<reference evidence="4 5" key="1">
    <citation type="journal article" date="2013" name="Nature">
        <title>Insights into bilaterian evolution from three spiralian genomes.</title>
        <authorList>
            <person name="Simakov O."/>
            <person name="Marletaz F."/>
            <person name="Cho S.J."/>
            <person name="Edsinger-Gonzales E."/>
            <person name="Havlak P."/>
            <person name="Hellsten U."/>
            <person name="Kuo D.H."/>
            <person name="Larsson T."/>
            <person name="Lv J."/>
            <person name="Arendt D."/>
            <person name="Savage R."/>
            <person name="Osoegawa K."/>
            <person name="de Jong P."/>
            <person name="Grimwood J."/>
            <person name="Chapman J.A."/>
            <person name="Shapiro H."/>
            <person name="Aerts A."/>
            <person name="Otillar R.P."/>
            <person name="Terry A.Y."/>
            <person name="Boore J.L."/>
            <person name="Grigoriev I.V."/>
            <person name="Lindberg D.R."/>
            <person name="Seaver E.C."/>
            <person name="Weisblat D.A."/>
            <person name="Putnam N.H."/>
            <person name="Rokhsar D.S."/>
        </authorList>
    </citation>
    <scope>NUCLEOTIDE SEQUENCE [LARGE SCALE GENOMIC DNA]</scope>
</reference>
<dbReference type="OrthoDB" id="823504at2759"/>
<dbReference type="GeneID" id="20253309"/>
<evidence type="ECO:0000256" key="3">
    <source>
        <dbReference type="ARBA" id="ARBA00023180"/>
    </source>
</evidence>
<dbReference type="GO" id="GO:0005576">
    <property type="term" value="C:extracellular region"/>
    <property type="evidence" value="ECO:0007669"/>
    <property type="project" value="UniProtKB-SubCell"/>
</dbReference>
<gene>
    <name evidence="4" type="ORF">LOTGIDRAFT_99791</name>
</gene>
<dbReference type="EMBL" id="KB201977">
    <property type="protein sequence ID" value="ESO93054.1"/>
    <property type="molecule type" value="Genomic_DNA"/>
</dbReference>
<dbReference type="InterPro" id="IPR037120">
    <property type="entry name" value="Haem_peroxidase_sf_animal"/>
</dbReference>
<dbReference type="SUPFAM" id="SSF48113">
    <property type="entry name" value="Heme-dependent peroxidases"/>
    <property type="match status" value="1"/>
</dbReference>
<comment type="subcellular location">
    <subcellularLocation>
        <location evidence="1">Secreted</location>
    </subcellularLocation>
</comment>
<dbReference type="Gene3D" id="1.10.640.10">
    <property type="entry name" value="Haem peroxidase domain superfamily, animal type"/>
    <property type="match status" value="1"/>
</dbReference>
<organism evidence="4 5">
    <name type="scientific">Lottia gigantea</name>
    <name type="common">Giant owl limpet</name>
    <dbReference type="NCBI Taxonomy" id="225164"/>
    <lineage>
        <taxon>Eukaryota</taxon>
        <taxon>Metazoa</taxon>
        <taxon>Spiralia</taxon>
        <taxon>Lophotrochozoa</taxon>
        <taxon>Mollusca</taxon>
        <taxon>Gastropoda</taxon>
        <taxon>Patellogastropoda</taxon>
        <taxon>Lottioidea</taxon>
        <taxon>Lottiidae</taxon>
        <taxon>Lottia</taxon>
    </lineage>
</organism>
<dbReference type="GO" id="GO:0020037">
    <property type="term" value="F:heme binding"/>
    <property type="evidence" value="ECO:0007669"/>
    <property type="project" value="InterPro"/>
</dbReference>
<dbReference type="KEGG" id="lgi:LOTGIDRAFT_99791"/>
<keyword evidence="2" id="KW-0964">Secreted</keyword>
<evidence type="ECO:0000256" key="1">
    <source>
        <dbReference type="ARBA" id="ARBA00004613"/>
    </source>
</evidence>
<protein>
    <submittedName>
        <fullName evidence="4">Uncharacterized protein</fullName>
    </submittedName>
</protein>
<dbReference type="InterPro" id="IPR010255">
    <property type="entry name" value="Haem_peroxidase_sf"/>
</dbReference>
<feature type="non-terminal residue" evidence="4">
    <location>
        <position position="92"/>
    </location>
</feature>
<dbReference type="GO" id="GO:0006979">
    <property type="term" value="P:response to oxidative stress"/>
    <property type="evidence" value="ECO:0007669"/>
    <property type="project" value="InterPro"/>
</dbReference>
<name>V4BVK2_LOTGI</name>
<dbReference type="GO" id="GO:0004601">
    <property type="term" value="F:peroxidase activity"/>
    <property type="evidence" value="ECO:0007669"/>
    <property type="project" value="InterPro"/>
</dbReference>
<proteinExistence type="predicted"/>
<dbReference type="CTD" id="20253309"/>
<evidence type="ECO:0000313" key="4">
    <source>
        <dbReference type="EMBL" id="ESO93054.1"/>
    </source>
</evidence>
<dbReference type="InterPro" id="IPR019791">
    <property type="entry name" value="Haem_peroxidase_animal"/>
</dbReference>
<dbReference type="AlphaFoldDB" id="V4BVK2"/>
<sequence>FDEVANTIQRGRDNGLAPYNLYRRACGLYIVRSFNDSVFGSNGAALSKIYNNVNDIDVYTGGMAEENLPGSSVGPLFANLIARQFRDLRDGD</sequence>
<dbReference type="PANTHER" id="PTHR11475:SF4">
    <property type="entry name" value="CHORION PEROXIDASE"/>
    <property type="match status" value="1"/>
</dbReference>
<feature type="non-terminal residue" evidence="4">
    <location>
        <position position="1"/>
    </location>
</feature>
<dbReference type="STRING" id="225164.V4BVK2"/>
<evidence type="ECO:0000256" key="2">
    <source>
        <dbReference type="ARBA" id="ARBA00022525"/>
    </source>
</evidence>
<dbReference type="HOGENOM" id="CLU_167288_0_0_1"/>
<dbReference type="PANTHER" id="PTHR11475">
    <property type="entry name" value="OXIDASE/PEROXIDASE"/>
    <property type="match status" value="1"/>
</dbReference>
<dbReference type="Pfam" id="PF03098">
    <property type="entry name" value="An_peroxidase"/>
    <property type="match status" value="1"/>
</dbReference>
<dbReference type="RefSeq" id="XP_009056262.1">
    <property type="nucleotide sequence ID" value="XM_009058014.1"/>
</dbReference>
<keyword evidence="3" id="KW-0325">Glycoprotein</keyword>
<dbReference type="PROSITE" id="PS50292">
    <property type="entry name" value="PEROXIDASE_3"/>
    <property type="match status" value="1"/>
</dbReference>
<accession>V4BVK2</accession>